<sequence length="112" mass="11928">MRVGTWSAAELDVLIEAATVGTRDVVEAVDGFLAVMEEHLAIPFSTTVLGVEVNVVEIGLTNDSRVVAGCVRGGFRQDIGRLDLPLPVPPPDGAQWVEPYRCWSGRGAGAPR</sequence>
<keyword evidence="2" id="KW-1185">Reference proteome</keyword>
<dbReference type="EMBL" id="JBHSPU010000009">
    <property type="protein sequence ID" value="MFC5913606.1"/>
    <property type="molecule type" value="Genomic_DNA"/>
</dbReference>
<accession>A0ABW1GFL6</accession>
<name>A0ABW1GFL6_9ACTN</name>
<reference evidence="2" key="1">
    <citation type="journal article" date="2019" name="Int. J. Syst. Evol. Microbiol.">
        <title>The Global Catalogue of Microorganisms (GCM) 10K type strain sequencing project: providing services to taxonomists for standard genome sequencing and annotation.</title>
        <authorList>
            <consortium name="The Broad Institute Genomics Platform"/>
            <consortium name="The Broad Institute Genome Sequencing Center for Infectious Disease"/>
            <person name="Wu L."/>
            <person name="Ma J."/>
        </authorList>
    </citation>
    <scope>NUCLEOTIDE SEQUENCE [LARGE SCALE GENOMIC DNA]</scope>
    <source>
        <strain evidence="2">JCM 4147</strain>
    </source>
</reference>
<gene>
    <name evidence="1" type="ORF">ACFP1B_09225</name>
</gene>
<dbReference type="Proteomes" id="UP001596200">
    <property type="component" value="Unassembled WGS sequence"/>
</dbReference>
<comment type="caution">
    <text evidence="1">The sequence shown here is derived from an EMBL/GenBank/DDBJ whole genome shotgun (WGS) entry which is preliminary data.</text>
</comment>
<protein>
    <submittedName>
        <fullName evidence="1">Uncharacterized protein</fullName>
    </submittedName>
</protein>
<evidence type="ECO:0000313" key="2">
    <source>
        <dbReference type="Proteomes" id="UP001596200"/>
    </source>
</evidence>
<proteinExistence type="predicted"/>
<dbReference type="RefSeq" id="WP_386419904.1">
    <property type="nucleotide sequence ID" value="NZ_JBHSPU010000009.1"/>
</dbReference>
<evidence type="ECO:0000313" key="1">
    <source>
        <dbReference type="EMBL" id="MFC5913606.1"/>
    </source>
</evidence>
<organism evidence="1 2">
    <name type="scientific">Streptomyces pulveraceus</name>
    <dbReference type="NCBI Taxonomy" id="68258"/>
    <lineage>
        <taxon>Bacteria</taxon>
        <taxon>Bacillati</taxon>
        <taxon>Actinomycetota</taxon>
        <taxon>Actinomycetes</taxon>
        <taxon>Kitasatosporales</taxon>
        <taxon>Streptomycetaceae</taxon>
        <taxon>Streptomyces</taxon>
    </lineage>
</organism>